<dbReference type="Proteomes" id="UP001055879">
    <property type="component" value="Linkage Group LG11"/>
</dbReference>
<proteinExistence type="predicted"/>
<sequence>MCITCKTRHVLDHRYLTSIHISTLYFKLVIKIVVFLLQFAIQESWITIFFEVILHLVSISPHLFSVACSAVSQLSLSRFDVFVQDIANQLP</sequence>
<reference evidence="2" key="1">
    <citation type="journal article" date="2022" name="Mol. Ecol. Resour.">
        <title>The genomes of chicory, endive, great burdock and yacon provide insights into Asteraceae palaeo-polyploidization history and plant inulin production.</title>
        <authorList>
            <person name="Fan W."/>
            <person name="Wang S."/>
            <person name="Wang H."/>
            <person name="Wang A."/>
            <person name="Jiang F."/>
            <person name="Liu H."/>
            <person name="Zhao H."/>
            <person name="Xu D."/>
            <person name="Zhang Y."/>
        </authorList>
    </citation>
    <scope>NUCLEOTIDE SEQUENCE [LARGE SCALE GENOMIC DNA]</scope>
    <source>
        <strain evidence="2">cv. Niubang</strain>
    </source>
</reference>
<comment type="caution">
    <text evidence="1">The sequence shown here is derived from an EMBL/GenBank/DDBJ whole genome shotgun (WGS) entry which is preliminary data.</text>
</comment>
<gene>
    <name evidence="1" type="ORF">L6452_31896</name>
</gene>
<name>A0ACB8Z2S7_ARCLA</name>
<organism evidence="1 2">
    <name type="scientific">Arctium lappa</name>
    <name type="common">Greater burdock</name>
    <name type="synonym">Lappa major</name>
    <dbReference type="NCBI Taxonomy" id="4217"/>
    <lineage>
        <taxon>Eukaryota</taxon>
        <taxon>Viridiplantae</taxon>
        <taxon>Streptophyta</taxon>
        <taxon>Embryophyta</taxon>
        <taxon>Tracheophyta</taxon>
        <taxon>Spermatophyta</taxon>
        <taxon>Magnoliopsida</taxon>
        <taxon>eudicotyledons</taxon>
        <taxon>Gunneridae</taxon>
        <taxon>Pentapetalae</taxon>
        <taxon>asterids</taxon>
        <taxon>campanulids</taxon>
        <taxon>Asterales</taxon>
        <taxon>Asteraceae</taxon>
        <taxon>Carduoideae</taxon>
        <taxon>Cardueae</taxon>
        <taxon>Arctiinae</taxon>
        <taxon>Arctium</taxon>
    </lineage>
</organism>
<evidence type="ECO:0000313" key="1">
    <source>
        <dbReference type="EMBL" id="KAI3692087.1"/>
    </source>
</evidence>
<protein>
    <submittedName>
        <fullName evidence="1">Uncharacterized protein</fullName>
    </submittedName>
</protein>
<dbReference type="EMBL" id="CM042057">
    <property type="protein sequence ID" value="KAI3692087.1"/>
    <property type="molecule type" value="Genomic_DNA"/>
</dbReference>
<keyword evidence="2" id="KW-1185">Reference proteome</keyword>
<reference evidence="1 2" key="2">
    <citation type="journal article" date="2022" name="Mol. Ecol. Resour.">
        <title>The genomes of chicory, endive, great burdock and yacon provide insights into Asteraceae paleo-polyploidization history and plant inulin production.</title>
        <authorList>
            <person name="Fan W."/>
            <person name="Wang S."/>
            <person name="Wang H."/>
            <person name="Wang A."/>
            <person name="Jiang F."/>
            <person name="Liu H."/>
            <person name="Zhao H."/>
            <person name="Xu D."/>
            <person name="Zhang Y."/>
        </authorList>
    </citation>
    <scope>NUCLEOTIDE SEQUENCE [LARGE SCALE GENOMIC DNA]</scope>
    <source>
        <strain evidence="2">cv. Niubang</strain>
    </source>
</reference>
<evidence type="ECO:0000313" key="2">
    <source>
        <dbReference type="Proteomes" id="UP001055879"/>
    </source>
</evidence>
<accession>A0ACB8Z2S7</accession>